<evidence type="ECO:0000313" key="2">
    <source>
        <dbReference type="Proteomes" id="UP001190700"/>
    </source>
</evidence>
<gene>
    <name evidence="1" type="ORF">CYMTET_33244</name>
</gene>
<protein>
    <submittedName>
        <fullName evidence="1">Uncharacterized protein</fullName>
    </submittedName>
</protein>
<proteinExistence type="predicted"/>
<organism evidence="1 2">
    <name type="scientific">Cymbomonas tetramitiformis</name>
    <dbReference type="NCBI Taxonomy" id="36881"/>
    <lineage>
        <taxon>Eukaryota</taxon>
        <taxon>Viridiplantae</taxon>
        <taxon>Chlorophyta</taxon>
        <taxon>Pyramimonadophyceae</taxon>
        <taxon>Pyramimonadales</taxon>
        <taxon>Pyramimonadaceae</taxon>
        <taxon>Cymbomonas</taxon>
    </lineage>
</organism>
<name>A0AAE0FDD2_9CHLO</name>
<keyword evidence="2" id="KW-1185">Reference proteome</keyword>
<dbReference type="Proteomes" id="UP001190700">
    <property type="component" value="Unassembled WGS sequence"/>
</dbReference>
<feature type="non-terminal residue" evidence="1">
    <location>
        <position position="1"/>
    </location>
</feature>
<sequence length="168" mass="18638">IQGPGGVELAGTSAGKMLYQDAQENKSKYSQEMAKQSQKAKSFFECAFNVFLAQGDGFCQQNRSVLESAWRCAARASMSWADVAALRQVRSDYEAQKLLQEQMVFKAAHLCYHTGDQALSLERWFSAEAARAVVYAEVQQMHRDSTGPEELAQAEQAALDSFDLGIRI</sequence>
<dbReference type="EMBL" id="LGRX02020240">
    <property type="protein sequence ID" value="KAK3257681.1"/>
    <property type="molecule type" value="Genomic_DNA"/>
</dbReference>
<reference evidence="1 2" key="1">
    <citation type="journal article" date="2015" name="Genome Biol. Evol.">
        <title>Comparative Genomics of a Bacterivorous Green Alga Reveals Evolutionary Causalities and Consequences of Phago-Mixotrophic Mode of Nutrition.</title>
        <authorList>
            <person name="Burns J.A."/>
            <person name="Paasch A."/>
            <person name="Narechania A."/>
            <person name="Kim E."/>
        </authorList>
    </citation>
    <scope>NUCLEOTIDE SEQUENCE [LARGE SCALE GENOMIC DNA]</scope>
    <source>
        <strain evidence="1 2">PLY_AMNH</strain>
    </source>
</reference>
<evidence type="ECO:0000313" key="1">
    <source>
        <dbReference type="EMBL" id="KAK3257681.1"/>
    </source>
</evidence>
<accession>A0AAE0FDD2</accession>
<comment type="caution">
    <text evidence="1">The sequence shown here is derived from an EMBL/GenBank/DDBJ whole genome shotgun (WGS) entry which is preliminary data.</text>
</comment>
<dbReference type="AlphaFoldDB" id="A0AAE0FDD2"/>